<dbReference type="EMBL" id="QNTT01000112">
    <property type="protein sequence ID" value="RBA29633.1"/>
    <property type="molecule type" value="Genomic_DNA"/>
</dbReference>
<dbReference type="PANTHER" id="PTHR30313">
    <property type="entry name" value="DNA PRIMASE"/>
    <property type="match status" value="1"/>
</dbReference>
<dbReference type="InterPro" id="IPR002694">
    <property type="entry name" value="Znf_CHC2"/>
</dbReference>
<dbReference type="Pfam" id="PF08275">
    <property type="entry name" value="DNAG_N"/>
    <property type="match status" value="1"/>
</dbReference>
<dbReference type="SMART" id="SM00400">
    <property type="entry name" value="ZnF_CHCC"/>
    <property type="match status" value="1"/>
</dbReference>
<dbReference type="InterPro" id="IPR006171">
    <property type="entry name" value="TOPRIM_dom"/>
</dbReference>
<proteinExistence type="inferred from homology"/>
<comment type="subunit">
    <text evidence="12">Monomer. Interacts with DnaB.</text>
</comment>
<dbReference type="InterPro" id="IPR006295">
    <property type="entry name" value="DNA_primase_DnaG"/>
</dbReference>
<gene>
    <name evidence="12" type="primary">dnaG</name>
    <name evidence="16" type="ORF">DQ226_18330</name>
</gene>
<evidence type="ECO:0000256" key="4">
    <source>
        <dbReference type="ARBA" id="ARBA00022695"/>
    </source>
</evidence>
<dbReference type="EC" id="2.7.7.101" evidence="12"/>
<evidence type="ECO:0000259" key="15">
    <source>
        <dbReference type="PROSITE" id="PS50880"/>
    </source>
</evidence>
<dbReference type="Pfam" id="PF13662">
    <property type="entry name" value="Toprim_4"/>
    <property type="match status" value="1"/>
</dbReference>
<evidence type="ECO:0000256" key="13">
    <source>
        <dbReference type="PIRNR" id="PIRNR002811"/>
    </source>
</evidence>
<name>A0A365P4U8_9ACTN</name>
<keyword evidence="5 12" id="KW-0235">DNA replication</keyword>
<keyword evidence="8 13" id="KW-0862">Zinc</keyword>
<dbReference type="InterPro" id="IPR037068">
    <property type="entry name" value="DNA_primase_core_N_sf"/>
</dbReference>
<keyword evidence="7" id="KW-0863">Zinc-finger</keyword>
<dbReference type="FunFam" id="3.90.580.10:FF:000001">
    <property type="entry name" value="DNA primase"/>
    <property type="match status" value="1"/>
</dbReference>
<keyword evidence="2 12" id="KW-0639">Primosome</keyword>
<dbReference type="PROSITE" id="PS50880">
    <property type="entry name" value="TOPRIM"/>
    <property type="match status" value="1"/>
</dbReference>
<dbReference type="Pfam" id="PF10410">
    <property type="entry name" value="DnaB_bind"/>
    <property type="match status" value="1"/>
</dbReference>
<dbReference type="AlphaFoldDB" id="A0A365P4U8"/>
<dbReference type="GO" id="GO:0006269">
    <property type="term" value="P:DNA replication, synthesis of primer"/>
    <property type="evidence" value="ECO:0007669"/>
    <property type="project" value="UniProtKB-UniRule"/>
</dbReference>
<dbReference type="SMART" id="SM00766">
    <property type="entry name" value="DnaG_DnaB_bind"/>
    <property type="match status" value="1"/>
</dbReference>
<dbReference type="SUPFAM" id="SSF57783">
    <property type="entry name" value="Zinc beta-ribbon"/>
    <property type="match status" value="1"/>
</dbReference>
<dbReference type="GO" id="GO:1990077">
    <property type="term" value="C:primosome complex"/>
    <property type="evidence" value="ECO:0007669"/>
    <property type="project" value="UniProtKB-KW"/>
</dbReference>
<feature type="region of interest" description="Disordered" evidence="14">
    <location>
        <begin position="441"/>
        <end position="497"/>
    </location>
</feature>
<keyword evidence="1 12" id="KW-0240">DNA-directed RNA polymerase</keyword>
<keyword evidence="11 12" id="KW-0804">Transcription</keyword>
<dbReference type="Pfam" id="PF01807">
    <property type="entry name" value="Zn_ribbon_DnaG"/>
    <property type="match status" value="1"/>
</dbReference>
<protein>
    <recommendedName>
        <fullName evidence="12 13">DNA primase</fullName>
        <ecNumber evidence="12">2.7.7.101</ecNumber>
    </recommendedName>
</protein>
<evidence type="ECO:0000256" key="10">
    <source>
        <dbReference type="ARBA" id="ARBA00023125"/>
    </source>
</evidence>
<dbReference type="FunFam" id="3.90.980.10:FF:000001">
    <property type="entry name" value="DNA primase"/>
    <property type="match status" value="1"/>
</dbReference>
<evidence type="ECO:0000256" key="9">
    <source>
        <dbReference type="ARBA" id="ARBA00022842"/>
    </source>
</evidence>
<keyword evidence="9" id="KW-0460">Magnesium</keyword>
<dbReference type="HAMAP" id="MF_00974">
    <property type="entry name" value="DNA_primase_DnaG"/>
    <property type="match status" value="1"/>
</dbReference>
<accession>A0A365P4U8</accession>
<dbReference type="Gene3D" id="3.40.1360.10">
    <property type="match status" value="1"/>
</dbReference>
<dbReference type="GO" id="GO:0003899">
    <property type="term" value="F:DNA-directed RNA polymerase activity"/>
    <property type="evidence" value="ECO:0007669"/>
    <property type="project" value="UniProtKB-UniRule"/>
</dbReference>
<comment type="cofactor">
    <cofactor evidence="13">
        <name>Zn(2+)</name>
        <dbReference type="ChEBI" id="CHEBI:29105"/>
    </cofactor>
    <text evidence="13">Binds 1 zinc ion per monomer.</text>
</comment>
<comment type="similarity">
    <text evidence="12 13">Belongs to the DnaG primase family.</text>
</comment>
<evidence type="ECO:0000256" key="1">
    <source>
        <dbReference type="ARBA" id="ARBA00022478"/>
    </source>
</evidence>
<dbReference type="InterPro" id="IPR030846">
    <property type="entry name" value="DnaG_bac"/>
</dbReference>
<reference evidence="16 17" key="1">
    <citation type="submission" date="2018-06" db="EMBL/GenBank/DDBJ databases">
        <title>Whole genome sequencing of four bacterial strains from South Shetland trench revealing bio-synthetic gene clusters.</title>
        <authorList>
            <person name="Abdel-Mageed W.M."/>
            <person name="Lehri B."/>
            <person name="Jarmusch S.A."/>
            <person name="Miranda K."/>
            <person name="Goodfellow M."/>
            <person name="Jaspars M."/>
            <person name="Karlyshev A.V."/>
        </authorList>
    </citation>
    <scope>NUCLEOTIDE SEQUENCE [LARGE SCALE GENOMIC DNA]</scope>
    <source>
        <strain evidence="16 17">SST1</strain>
    </source>
</reference>
<evidence type="ECO:0000256" key="14">
    <source>
        <dbReference type="SAM" id="MobiDB-lite"/>
    </source>
</evidence>
<dbReference type="InterPro" id="IPR019475">
    <property type="entry name" value="DNA_primase_DnaB-bd"/>
</dbReference>
<dbReference type="NCBIfam" id="TIGR01391">
    <property type="entry name" value="dnaG"/>
    <property type="match status" value="1"/>
</dbReference>
<dbReference type="PIRSF" id="PIRSF002811">
    <property type="entry name" value="DnaG"/>
    <property type="match status" value="1"/>
</dbReference>
<dbReference type="InterPro" id="IPR013173">
    <property type="entry name" value="DNA_primase_DnaG_DnaB-bd_dom"/>
</dbReference>
<dbReference type="Gene3D" id="3.90.580.10">
    <property type="entry name" value="Zinc finger, CHC2-type domain"/>
    <property type="match status" value="1"/>
</dbReference>
<dbReference type="Proteomes" id="UP000252187">
    <property type="component" value="Unassembled WGS sequence"/>
</dbReference>
<keyword evidence="4 12" id="KW-0548">Nucleotidyltransferase</keyword>
<dbReference type="SMART" id="SM00493">
    <property type="entry name" value="TOPRIM"/>
    <property type="match status" value="1"/>
</dbReference>
<evidence type="ECO:0000256" key="8">
    <source>
        <dbReference type="ARBA" id="ARBA00022833"/>
    </source>
</evidence>
<dbReference type="CDD" id="cd03364">
    <property type="entry name" value="TOPRIM_DnaG_primases"/>
    <property type="match status" value="1"/>
</dbReference>
<dbReference type="InterPro" id="IPR013264">
    <property type="entry name" value="DNAG_N"/>
</dbReference>
<comment type="caution">
    <text evidence="12">Lacks conserved residue(s) required for the propagation of feature annotation.</text>
</comment>
<evidence type="ECO:0000256" key="5">
    <source>
        <dbReference type="ARBA" id="ARBA00022705"/>
    </source>
</evidence>
<evidence type="ECO:0000313" key="17">
    <source>
        <dbReference type="Proteomes" id="UP000252187"/>
    </source>
</evidence>
<comment type="function">
    <text evidence="12 13">RNA polymerase that catalyzes the synthesis of short RNA molecules used as primers for DNA polymerase during DNA replication.</text>
</comment>
<dbReference type="InterPro" id="IPR034151">
    <property type="entry name" value="TOPRIM_DnaG_bac"/>
</dbReference>
<organism evidence="16 17">
    <name type="scientific">Dietzia maris</name>
    <dbReference type="NCBI Taxonomy" id="37915"/>
    <lineage>
        <taxon>Bacteria</taxon>
        <taxon>Bacillati</taxon>
        <taxon>Actinomycetota</taxon>
        <taxon>Actinomycetes</taxon>
        <taxon>Mycobacteriales</taxon>
        <taxon>Dietziaceae</taxon>
        <taxon>Dietzia</taxon>
    </lineage>
</organism>
<comment type="caution">
    <text evidence="16">The sequence shown here is derived from an EMBL/GenBank/DDBJ whole genome shotgun (WGS) entry which is preliminary data.</text>
</comment>
<evidence type="ECO:0000313" key="16">
    <source>
        <dbReference type="EMBL" id="RBA29633.1"/>
    </source>
</evidence>
<evidence type="ECO:0000256" key="2">
    <source>
        <dbReference type="ARBA" id="ARBA00022515"/>
    </source>
</evidence>
<evidence type="ECO:0000256" key="11">
    <source>
        <dbReference type="ARBA" id="ARBA00023163"/>
    </source>
</evidence>
<keyword evidence="6 13" id="KW-0479">Metal-binding</keyword>
<dbReference type="PANTHER" id="PTHR30313:SF2">
    <property type="entry name" value="DNA PRIMASE"/>
    <property type="match status" value="1"/>
</dbReference>
<feature type="domain" description="Toprim" evidence="15">
    <location>
        <begin position="263"/>
        <end position="349"/>
    </location>
</feature>
<evidence type="ECO:0000256" key="6">
    <source>
        <dbReference type="ARBA" id="ARBA00022723"/>
    </source>
</evidence>
<evidence type="ECO:0000256" key="12">
    <source>
        <dbReference type="HAMAP-Rule" id="MF_00974"/>
    </source>
</evidence>
<dbReference type="SUPFAM" id="SSF56731">
    <property type="entry name" value="DNA primase core"/>
    <property type="match status" value="1"/>
</dbReference>
<dbReference type="GO" id="GO:0005737">
    <property type="term" value="C:cytoplasm"/>
    <property type="evidence" value="ECO:0007669"/>
    <property type="project" value="TreeGrafter"/>
</dbReference>
<dbReference type="InterPro" id="IPR050219">
    <property type="entry name" value="DnaG_primase"/>
</dbReference>
<dbReference type="GO" id="GO:0003677">
    <property type="term" value="F:DNA binding"/>
    <property type="evidence" value="ECO:0007669"/>
    <property type="project" value="UniProtKB-KW"/>
</dbReference>
<evidence type="ECO:0000256" key="7">
    <source>
        <dbReference type="ARBA" id="ARBA00022771"/>
    </source>
</evidence>
<evidence type="ECO:0000256" key="3">
    <source>
        <dbReference type="ARBA" id="ARBA00022679"/>
    </source>
</evidence>
<dbReference type="Pfam" id="PF08278">
    <property type="entry name" value="DnaG_DnaB_bind"/>
    <property type="match status" value="1"/>
</dbReference>
<dbReference type="Gene3D" id="3.90.980.10">
    <property type="entry name" value="DNA primase, catalytic core, N-terminal domain"/>
    <property type="match status" value="1"/>
</dbReference>
<dbReference type="GO" id="GO:0008270">
    <property type="term" value="F:zinc ion binding"/>
    <property type="evidence" value="ECO:0007669"/>
    <property type="project" value="UniProtKB-KW"/>
</dbReference>
<dbReference type="InterPro" id="IPR036977">
    <property type="entry name" value="DNA_primase_Znf_CHC2"/>
</dbReference>
<sequence length="676" mass="73450">MAGRIPEQDIAAIRERTRIEEIVGEYVALKPGGADSLKGLSPFKDEKTPSFHVRPQHGYFHCFSTGEGGDVFAFLMKMEHISFVEAVEQLADRLGYRISYEGGGQVIQRDRGTRSRLAQANAAAQKFYAERLAQDPEAETARTFLTDRGFDMAQAQHFGCGYAPAGWDTMSKHLMRQGFEPKELEAAGLSKTSSRGTLIDRFHRRLLWPIRNLGGEVIGFGARKLFEDDTLGKYMNTPETMLYKKSQVLFGLDLSKREIASQRRAVVVEGYTDVMAMHAAGVTTAVAACGTAFGEDHLSTLRRLMLDDNYFRGEIIYTFDGDEAGKKAALRAFSGDQQFSGRTFVAVAPPGTDPCDLRQNKGDAAVRDLVSARVPMFEFAIRSMLEDYDLDHAEGRVEALRRTVPVVADIRDSTLRDEYARQLAGWVGWDDPATVVRRVREEARKKGRARSAGSGPGLRKRAPGGPGGGARPGWDAAERGGGAGRGRGGYDDDEASGRDALQAPEAPRGVPIPAAADPVLWPQREAVKAALQYPGLAGPLFDSLPEECYTHPAYATIAQALSKAGGCAAGKSGANWVSEVSEGLGDDGLRRLVGSLAVETLRVSEEALPRYISGVLARLQEVWVSGQIADLKSKVQRMSPAEDPEGYSALFGDLVALEEYRRGLLNQAVGATPDIA</sequence>
<keyword evidence="10 12" id="KW-0238">DNA-binding</keyword>
<keyword evidence="3 12" id="KW-0808">Transferase</keyword>
<comment type="catalytic activity">
    <reaction evidence="12">
        <text>ssDNA + n NTP = ssDNA/pppN(pN)n-1 hybrid + (n-1) diphosphate.</text>
        <dbReference type="EC" id="2.7.7.101"/>
    </reaction>
</comment>
<dbReference type="GO" id="GO:0000428">
    <property type="term" value="C:DNA-directed RNA polymerase complex"/>
    <property type="evidence" value="ECO:0007669"/>
    <property type="project" value="UniProtKB-KW"/>
</dbReference>